<dbReference type="RefSeq" id="WP_202088427.1">
    <property type="nucleotide sequence ID" value="NZ_JAELVM010000001.1"/>
</dbReference>
<proteinExistence type="inferred from homology"/>
<dbReference type="Pfam" id="PF17070">
    <property type="entry name" value="Thx"/>
    <property type="match status" value="1"/>
</dbReference>
<dbReference type="GO" id="GO:0005840">
    <property type="term" value="C:ribosome"/>
    <property type="evidence" value="ECO:0007669"/>
    <property type="project" value="UniProtKB-KW"/>
</dbReference>
<accession>A0ABS1Q9P8</accession>
<comment type="similarity">
    <text evidence="1">Belongs to the bacterial ribosomal protein bTHX family.</text>
</comment>
<evidence type="ECO:0000256" key="1">
    <source>
        <dbReference type="ARBA" id="ARBA00010834"/>
    </source>
</evidence>
<reference evidence="5 6" key="1">
    <citation type="submission" date="2020-12" db="EMBL/GenBank/DDBJ databases">
        <title>Chryseobacterium endoalhailicus sp. nov., isolated from seed of leguminous plant.</title>
        <authorList>
            <person name="Zhang X."/>
        </authorList>
    </citation>
    <scope>NUCLEOTIDE SEQUENCE [LARGE SCALE GENOMIC DNA]</scope>
    <source>
        <strain evidence="5 6">L7</strain>
    </source>
</reference>
<evidence type="ECO:0000313" key="5">
    <source>
        <dbReference type="EMBL" id="MBL1219330.1"/>
    </source>
</evidence>
<comment type="caution">
    <text evidence="5">The sequence shown here is derived from an EMBL/GenBank/DDBJ whole genome shotgun (WGS) entry which is preliminary data.</text>
</comment>
<keyword evidence="2 5" id="KW-0689">Ribosomal protein</keyword>
<dbReference type="InterPro" id="IPR030826">
    <property type="entry name" value="Ribosomal_bTHX/bTHXc/bTHXm"/>
</dbReference>
<evidence type="ECO:0000256" key="3">
    <source>
        <dbReference type="ARBA" id="ARBA00023274"/>
    </source>
</evidence>
<dbReference type="NCBIfam" id="TIGR04560">
    <property type="entry name" value="ribo_THX"/>
    <property type="match status" value="1"/>
</dbReference>
<dbReference type="EMBL" id="JAELVM010000001">
    <property type="protein sequence ID" value="MBL1219330.1"/>
    <property type="molecule type" value="Genomic_DNA"/>
</dbReference>
<keyword evidence="6" id="KW-1185">Reference proteome</keyword>
<evidence type="ECO:0000256" key="4">
    <source>
        <dbReference type="SAM" id="MobiDB-lite"/>
    </source>
</evidence>
<feature type="compositionally biased region" description="Low complexity" evidence="4">
    <location>
        <begin position="28"/>
        <end position="39"/>
    </location>
</feature>
<protein>
    <submittedName>
        <fullName evidence="5">30S ribosomal protein THX</fullName>
    </submittedName>
</protein>
<feature type="compositionally biased region" description="Basic residues" evidence="4">
    <location>
        <begin position="1"/>
        <end position="12"/>
    </location>
</feature>
<name>A0ABS1Q9P8_9FLAO</name>
<dbReference type="Proteomes" id="UP000661696">
    <property type="component" value="Unassembled WGS sequence"/>
</dbReference>
<gene>
    <name evidence="5" type="ORF">JET18_00650</name>
</gene>
<evidence type="ECO:0000256" key="2">
    <source>
        <dbReference type="ARBA" id="ARBA00022980"/>
    </source>
</evidence>
<evidence type="ECO:0000313" key="6">
    <source>
        <dbReference type="Proteomes" id="UP000661696"/>
    </source>
</evidence>
<sequence>MGKGDKKSRRGKINSGSYGKRRPRKSSKSTGSSETKAKS</sequence>
<organism evidence="5 6">
    <name type="scientific">Chryseobacterium endalhagicum</name>
    <dbReference type="NCBI Taxonomy" id="2797638"/>
    <lineage>
        <taxon>Bacteria</taxon>
        <taxon>Pseudomonadati</taxon>
        <taxon>Bacteroidota</taxon>
        <taxon>Flavobacteriia</taxon>
        <taxon>Flavobacteriales</taxon>
        <taxon>Weeksellaceae</taxon>
        <taxon>Chryseobacterium group</taxon>
        <taxon>Chryseobacterium</taxon>
    </lineage>
</organism>
<dbReference type="InterPro" id="IPR031414">
    <property type="entry name" value="Ribosomal_bTHX"/>
</dbReference>
<feature type="region of interest" description="Disordered" evidence="4">
    <location>
        <begin position="1"/>
        <end position="39"/>
    </location>
</feature>
<keyword evidence="3" id="KW-0687">Ribonucleoprotein</keyword>